<proteinExistence type="predicted"/>
<comment type="caution">
    <text evidence="2">The sequence shown here is derived from an EMBL/GenBank/DDBJ whole genome shotgun (WGS) entry which is preliminary data.</text>
</comment>
<organism evidence="2 3">
    <name type="scientific">Sphingomonas arvum</name>
    <dbReference type="NCBI Taxonomy" id="2992113"/>
    <lineage>
        <taxon>Bacteria</taxon>
        <taxon>Pseudomonadati</taxon>
        <taxon>Pseudomonadota</taxon>
        <taxon>Alphaproteobacteria</taxon>
        <taxon>Sphingomonadales</taxon>
        <taxon>Sphingomonadaceae</taxon>
        <taxon>Sphingomonas</taxon>
    </lineage>
</organism>
<dbReference type="RefSeq" id="WP_264883269.1">
    <property type="nucleotide sequence ID" value="NZ_JAPDOB010000002.1"/>
</dbReference>
<sequence>MMFLRLLAGLAAMVPAVPASAQNATPLFSSDAPLAITLTGPMSALAANRDGDSRWAATLAVTGERIPVQLSPRGITRRLKEICQFPPLRMDLPTRPTAGLFAGQRTLKLVTYCRRRDGHAQHLLLEYAAYRIYNLLTPLSFRARLANITYADPSGRALITRPGFFIEDAFHLAQRTGLERPRTGDMVPRSSLSAAHAARMAMFEYLIANLDWSMRGGPEGEGCCHNARLLQRPGQPGFVPVPYDFDFSGLVDAPYAQPPAQIPIPNVRVRNYRGYCLHNAEALAAAGEIRTKRTEIMTLLASIPGLSPGSLRKARAFLDPFWAQIATDATVRARILSNCVR</sequence>
<protein>
    <submittedName>
        <fullName evidence="2">Uncharacterized protein</fullName>
    </submittedName>
</protein>
<feature type="signal peptide" evidence="1">
    <location>
        <begin position="1"/>
        <end position="21"/>
    </location>
</feature>
<keyword evidence="1" id="KW-0732">Signal</keyword>
<keyword evidence="3" id="KW-1185">Reference proteome</keyword>
<gene>
    <name evidence="2" type="ORF">OMW55_11500</name>
</gene>
<evidence type="ECO:0000313" key="2">
    <source>
        <dbReference type="EMBL" id="MCW3798430.1"/>
    </source>
</evidence>
<name>A0ABT3JI69_9SPHN</name>
<feature type="chain" id="PRO_5046547158" evidence="1">
    <location>
        <begin position="22"/>
        <end position="341"/>
    </location>
</feature>
<dbReference type="Proteomes" id="UP001526246">
    <property type="component" value="Unassembled WGS sequence"/>
</dbReference>
<evidence type="ECO:0000256" key="1">
    <source>
        <dbReference type="SAM" id="SignalP"/>
    </source>
</evidence>
<reference evidence="2 3" key="1">
    <citation type="submission" date="2022-10" db="EMBL/GenBank/DDBJ databases">
        <title>Sphingomonas sp.</title>
        <authorList>
            <person name="Jin C."/>
        </authorList>
    </citation>
    <scope>NUCLEOTIDE SEQUENCE [LARGE SCALE GENOMIC DNA]</scope>
    <source>
        <strain evidence="2 3">BN140010</strain>
    </source>
</reference>
<dbReference type="EMBL" id="JAPDOB010000002">
    <property type="protein sequence ID" value="MCW3798430.1"/>
    <property type="molecule type" value="Genomic_DNA"/>
</dbReference>
<accession>A0ABT3JI69</accession>
<evidence type="ECO:0000313" key="3">
    <source>
        <dbReference type="Proteomes" id="UP001526246"/>
    </source>
</evidence>